<dbReference type="PANTHER" id="PTHR30290">
    <property type="entry name" value="PERIPLASMIC BINDING COMPONENT OF ABC TRANSPORTER"/>
    <property type="match status" value="1"/>
</dbReference>
<dbReference type="Proteomes" id="UP001596549">
    <property type="component" value="Unassembled WGS sequence"/>
</dbReference>
<dbReference type="RefSeq" id="WP_379748721.1">
    <property type="nucleotide sequence ID" value="NZ_JBHTCP010000014.1"/>
</dbReference>
<keyword evidence="9" id="KW-1185">Reference proteome</keyword>
<accession>A0ABW2NRJ4</accession>
<feature type="signal peptide" evidence="6">
    <location>
        <begin position="1"/>
        <end position="21"/>
    </location>
</feature>
<feature type="chain" id="PRO_5046400342" evidence="6">
    <location>
        <begin position="22"/>
        <end position="557"/>
    </location>
</feature>
<gene>
    <name evidence="8" type="ORF">ACFQPF_08895</name>
</gene>
<dbReference type="InterPro" id="IPR030678">
    <property type="entry name" value="Peptide/Ni-bd"/>
</dbReference>
<name>A0ABW2NRJ4_9BACL</name>
<evidence type="ECO:0000256" key="2">
    <source>
        <dbReference type="ARBA" id="ARBA00005695"/>
    </source>
</evidence>
<feature type="region of interest" description="Disordered" evidence="5">
    <location>
        <begin position="26"/>
        <end position="46"/>
    </location>
</feature>
<evidence type="ECO:0000313" key="9">
    <source>
        <dbReference type="Proteomes" id="UP001596549"/>
    </source>
</evidence>
<keyword evidence="3" id="KW-0813">Transport</keyword>
<feature type="compositionally biased region" description="Basic and acidic residues" evidence="5">
    <location>
        <begin position="28"/>
        <end position="44"/>
    </location>
</feature>
<dbReference type="PROSITE" id="PS51257">
    <property type="entry name" value="PROKAR_LIPOPROTEIN"/>
    <property type="match status" value="1"/>
</dbReference>
<dbReference type="CDD" id="cd08504">
    <property type="entry name" value="PBP2_OppA"/>
    <property type="match status" value="1"/>
</dbReference>
<dbReference type="InterPro" id="IPR000914">
    <property type="entry name" value="SBP_5_dom"/>
</dbReference>
<evidence type="ECO:0000256" key="1">
    <source>
        <dbReference type="ARBA" id="ARBA00004196"/>
    </source>
</evidence>
<dbReference type="PANTHER" id="PTHR30290:SF10">
    <property type="entry name" value="PERIPLASMIC OLIGOPEPTIDE-BINDING PROTEIN-RELATED"/>
    <property type="match status" value="1"/>
</dbReference>
<protein>
    <submittedName>
        <fullName evidence="8">Peptide ABC transporter substrate-binding protein</fullName>
    </submittedName>
</protein>
<dbReference type="PIRSF" id="PIRSF002741">
    <property type="entry name" value="MppA"/>
    <property type="match status" value="1"/>
</dbReference>
<comment type="caution">
    <text evidence="8">The sequence shown here is derived from an EMBL/GenBank/DDBJ whole genome shotgun (WGS) entry which is preliminary data.</text>
</comment>
<evidence type="ECO:0000256" key="6">
    <source>
        <dbReference type="SAM" id="SignalP"/>
    </source>
</evidence>
<sequence>MKKSKWSFLMTLVLILSVFLAACSGKESGSEKPANKPGEKDKAPSEPQVLNLLEGEEIPSMDSSQATDSVSFEVMNNVFEGLYRLDKDQKPTPGVAKDHKVSEDGTVYTFTLNENAKWSNGEPVTANDFVYSWRKALHPDTLSEYAYIMGPVKNANAIQNDKDPLYGKVDQLGVKAIDDKTLEVTLEAPAPYFLGLTGFATFYPQNEKFAKSQGDKFALEANTLIYNGPFVLSEWKHNEGWQLKKNDQYWDKDAVKLDEINFKIVKDTATGVNLYETGQVDRAGLDAEFVDQFKDNPDFTTESEATVFFLRLNQKNEALKNVNIRKAIDMGYDKKAMTDVILNNGSKPAYYLVPSDFTFSKDGEDFRKTNGDFGGFDAAKAKEHFEKGLKELGKKEITLELLNYDSDSSKKIGEFIQSQLEKNLPGLKVKIKAQPFKQKLEIESKGEYDFSFAGWGPDYQDPMTFIDMFITDGAHNQMGYSNKKYDELVTNAKKETDEKKRWEMMLEAEKILFEDQGISPMYQRGAAVLQKPYVKERVNHLFGADVSYKWVYIEGKK</sequence>
<dbReference type="Gene3D" id="3.40.190.10">
    <property type="entry name" value="Periplasmic binding protein-like II"/>
    <property type="match status" value="1"/>
</dbReference>
<comment type="subcellular location">
    <subcellularLocation>
        <location evidence="1">Cell envelope</location>
    </subcellularLocation>
</comment>
<dbReference type="Gene3D" id="3.10.105.10">
    <property type="entry name" value="Dipeptide-binding Protein, Domain 3"/>
    <property type="match status" value="1"/>
</dbReference>
<dbReference type="SUPFAM" id="SSF53850">
    <property type="entry name" value="Periplasmic binding protein-like II"/>
    <property type="match status" value="1"/>
</dbReference>
<reference evidence="9" key="1">
    <citation type="journal article" date="2019" name="Int. J. Syst. Evol. Microbiol.">
        <title>The Global Catalogue of Microorganisms (GCM) 10K type strain sequencing project: providing services to taxonomists for standard genome sequencing and annotation.</title>
        <authorList>
            <consortium name="The Broad Institute Genomics Platform"/>
            <consortium name="The Broad Institute Genome Sequencing Center for Infectious Disease"/>
            <person name="Wu L."/>
            <person name="Ma J."/>
        </authorList>
    </citation>
    <scope>NUCLEOTIDE SEQUENCE [LARGE SCALE GENOMIC DNA]</scope>
    <source>
        <strain evidence="9">NBRC 106396</strain>
    </source>
</reference>
<evidence type="ECO:0000256" key="5">
    <source>
        <dbReference type="SAM" id="MobiDB-lite"/>
    </source>
</evidence>
<evidence type="ECO:0000259" key="7">
    <source>
        <dbReference type="Pfam" id="PF00496"/>
    </source>
</evidence>
<proteinExistence type="inferred from homology"/>
<dbReference type="Gene3D" id="3.90.76.10">
    <property type="entry name" value="Dipeptide-binding Protein, Domain 1"/>
    <property type="match status" value="1"/>
</dbReference>
<evidence type="ECO:0000256" key="4">
    <source>
        <dbReference type="ARBA" id="ARBA00022729"/>
    </source>
</evidence>
<keyword evidence="4 6" id="KW-0732">Signal</keyword>
<dbReference type="InterPro" id="IPR039424">
    <property type="entry name" value="SBP_5"/>
</dbReference>
<comment type="similarity">
    <text evidence="2">Belongs to the bacterial solute-binding protein 5 family.</text>
</comment>
<evidence type="ECO:0000313" key="8">
    <source>
        <dbReference type="EMBL" id="MFC7371793.1"/>
    </source>
</evidence>
<dbReference type="Pfam" id="PF00496">
    <property type="entry name" value="SBP_bac_5"/>
    <property type="match status" value="1"/>
</dbReference>
<feature type="domain" description="Solute-binding protein family 5" evidence="7">
    <location>
        <begin position="90"/>
        <end position="473"/>
    </location>
</feature>
<organism evidence="8 9">
    <name type="scientific">Fictibacillus iocasae</name>
    <dbReference type="NCBI Taxonomy" id="2715437"/>
    <lineage>
        <taxon>Bacteria</taxon>
        <taxon>Bacillati</taxon>
        <taxon>Bacillota</taxon>
        <taxon>Bacilli</taxon>
        <taxon>Bacillales</taxon>
        <taxon>Fictibacillaceae</taxon>
        <taxon>Fictibacillus</taxon>
    </lineage>
</organism>
<dbReference type="EMBL" id="JBHTCP010000014">
    <property type="protein sequence ID" value="MFC7371793.1"/>
    <property type="molecule type" value="Genomic_DNA"/>
</dbReference>
<evidence type="ECO:0000256" key="3">
    <source>
        <dbReference type="ARBA" id="ARBA00022448"/>
    </source>
</evidence>